<dbReference type="AlphaFoldDB" id="A0A1G2I4U3"/>
<sequence length="66" mass="7309">MWYYRTVKAREEGIGITFGRITGDGQTDKIADAKIQQTATNLPDNLCLGLILHGPFKNKEIAETSV</sequence>
<evidence type="ECO:0000313" key="1">
    <source>
        <dbReference type="EMBL" id="OGZ69699.1"/>
    </source>
</evidence>
<reference evidence="1 2" key="1">
    <citation type="journal article" date="2016" name="Nat. Commun.">
        <title>Thousands of microbial genomes shed light on interconnected biogeochemical processes in an aquifer system.</title>
        <authorList>
            <person name="Anantharaman K."/>
            <person name="Brown C.T."/>
            <person name="Hug L.A."/>
            <person name="Sharon I."/>
            <person name="Castelle C.J."/>
            <person name="Probst A.J."/>
            <person name="Thomas B.C."/>
            <person name="Singh A."/>
            <person name="Wilkins M.J."/>
            <person name="Karaoz U."/>
            <person name="Brodie E.L."/>
            <person name="Williams K.H."/>
            <person name="Hubbard S.S."/>
            <person name="Banfield J.F."/>
        </authorList>
    </citation>
    <scope>NUCLEOTIDE SEQUENCE [LARGE SCALE GENOMIC DNA]</scope>
</reference>
<dbReference type="EMBL" id="MHOT01000005">
    <property type="protein sequence ID" value="OGZ69699.1"/>
    <property type="molecule type" value="Genomic_DNA"/>
</dbReference>
<comment type="caution">
    <text evidence="1">The sequence shown here is derived from an EMBL/GenBank/DDBJ whole genome shotgun (WGS) entry which is preliminary data.</text>
</comment>
<protein>
    <submittedName>
        <fullName evidence="1">Uncharacterized protein</fullName>
    </submittedName>
</protein>
<organism evidence="1 2">
    <name type="scientific">Candidatus Staskawiczbacteria bacterium RIFCSPHIGHO2_02_FULL_42_22</name>
    <dbReference type="NCBI Taxonomy" id="1802207"/>
    <lineage>
        <taxon>Bacteria</taxon>
        <taxon>Candidatus Staskawicziibacteriota</taxon>
    </lineage>
</organism>
<name>A0A1G2I4U3_9BACT</name>
<proteinExistence type="predicted"/>
<evidence type="ECO:0000313" key="2">
    <source>
        <dbReference type="Proteomes" id="UP000178820"/>
    </source>
</evidence>
<gene>
    <name evidence="1" type="ORF">A3D44_00460</name>
</gene>
<accession>A0A1G2I4U3</accession>
<dbReference type="Proteomes" id="UP000178820">
    <property type="component" value="Unassembled WGS sequence"/>
</dbReference>